<dbReference type="AlphaFoldDB" id="A0AAE0NDZ7"/>
<organism evidence="2 3">
    <name type="scientific">Lasiosphaeria ovina</name>
    <dbReference type="NCBI Taxonomy" id="92902"/>
    <lineage>
        <taxon>Eukaryota</taxon>
        <taxon>Fungi</taxon>
        <taxon>Dikarya</taxon>
        <taxon>Ascomycota</taxon>
        <taxon>Pezizomycotina</taxon>
        <taxon>Sordariomycetes</taxon>
        <taxon>Sordariomycetidae</taxon>
        <taxon>Sordariales</taxon>
        <taxon>Lasiosphaeriaceae</taxon>
        <taxon>Lasiosphaeria</taxon>
    </lineage>
</organism>
<sequence length="375" mass="40240">MMASAIPLPLSPDRRVSAVLSPSRSVSRQPRTSWTAVLAILACLVCHALALTADAAEPLETLVIDTRVPYRIGQSWNMLSPEEVELHRLGKRATTSTTPQVFTTTFEIAVSTVTPDVTNTAPLSALPSPLDGALSANFTPNADNTPSTCAIFINSFLTDPTFKQCYPLSLLLQGSKSFFDAEKSLVGITQTLDATCRPNATFCNTYLSGLAQNLTSTQHCGNDYNLGNSVVIQAHLAMIAYAPLYSAGCLKDPQTSAYCFATAVRNTTNFTNTYFYFLPLNMSLPGSTLPTCGACTQQTMEVYHAATANRQQPVVNNYVAAAKQVNTICGPGFVNETLADQLVAASTSFAPGRPAASPAWLYMTVPLLAMLQWLL</sequence>
<dbReference type="InterPro" id="IPR056146">
    <property type="entry name" value="DUF7729"/>
</dbReference>
<reference evidence="2" key="2">
    <citation type="submission" date="2023-06" db="EMBL/GenBank/DDBJ databases">
        <authorList>
            <consortium name="Lawrence Berkeley National Laboratory"/>
            <person name="Haridas S."/>
            <person name="Hensen N."/>
            <person name="Bonometti L."/>
            <person name="Westerberg I."/>
            <person name="Brannstrom I.O."/>
            <person name="Guillou S."/>
            <person name="Cros-Aarteil S."/>
            <person name="Calhoun S."/>
            <person name="Kuo A."/>
            <person name="Mondo S."/>
            <person name="Pangilinan J."/>
            <person name="Riley R."/>
            <person name="Labutti K."/>
            <person name="Andreopoulos B."/>
            <person name="Lipzen A."/>
            <person name="Chen C."/>
            <person name="Yanf M."/>
            <person name="Daum C."/>
            <person name="Ng V."/>
            <person name="Clum A."/>
            <person name="Steindorff A."/>
            <person name="Ohm R."/>
            <person name="Martin F."/>
            <person name="Silar P."/>
            <person name="Natvig D."/>
            <person name="Lalanne C."/>
            <person name="Gautier V."/>
            <person name="Ament-Velasquez S.L."/>
            <person name="Kruys A."/>
            <person name="Hutchinson M.I."/>
            <person name="Powell A.J."/>
            <person name="Barry K."/>
            <person name="Miller A.N."/>
            <person name="Grigoriev I.V."/>
            <person name="Debuchy R."/>
            <person name="Gladieux P."/>
            <person name="Thoren M.H."/>
            <person name="Johannesson H."/>
        </authorList>
    </citation>
    <scope>NUCLEOTIDE SEQUENCE</scope>
    <source>
        <strain evidence="2">CBS 958.72</strain>
    </source>
</reference>
<gene>
    <name evidence="2" type="ORF">B0T24DRAFT_168926</name>
</gene>
<protein>
    <recommendedName>
        <fullName evidence="1">DUF7729 domain-containing protein</fullName>
    </recommendedName>
</protein>
<dbReference type="EMBL" id="JAULSN010000002">
    <property type="protein sequence ID" value="KAK3379786.1"/>
    <property type="molecule type" value="Genomic_DNA"/>
</dbReference>
<proteinExistence type="predicted"/>
<accession>A0AAE0NDZ7</accession>
<evidence type="ECO:0000313" key="2">
    <source>
        <dbReference type="EMBL" id="KAK3379786.1"/>
    </source>
</evidence>
<reference evidence="2" key="1">
    <citation type="journal article" date="2023" name="Mol. Phylogenet. Evol.">
        <title>Genome-scale phylogeny and comparative genomics of the fungal order Sordariales.</title>
        <authorList>
            <person name="Hensen N."/>
            <person name="Bonometti L."/>
            <person name="Westerberg I."/>
            <person name="Brannstrom I.O."/>
            <person name="Guillou S."/>
            <person name="Cros-Aarteil S."/>
            <person name="Calhoun S."/>
            <person name="Haridas S."/>
            <person name="Kuo A."/>
            <person name="Mondo S."/>
            <person name="Pangilinan J."/>
            <person name="Riley R."/>
            <person name="LaButti K."/>
            <person name="Andreopoulos B."/>
            <person name="Lipzen A."/>
            <person name="Chen C."/>
            <person name="Yan M."/>
            <person name="Daum C."/>
            <person name="Ng V."/>
            <person name="Clum A."/>
            <person name="Steindorff A."/>
            <person name="Ohm R.A."/>
            <person name="Martin F."/>
            <person name="Silar P."/>
            <person name="Natvig D.O."/>
            <person name="Lalanne C."/>
            <person name="Gautier V."/>
            <person name="Ament-Velasquez S.L."/>
            <person name="Kruys A."/>
            <person name="Hutchinson M.I."/>
            <person name="Powell A.J."/>
            <person name="Barry K."/>
            <person name="Miller A.N."/>
            <person name="Grigoriev I.V."/>
            <person name="Debuchy R."/>
            <person name="Gladieux P."/>
            <person name="Hiltunen Thoren M."/>
            <person name="Johannesson H."/>
        </authorList>
    </citation>
    <scope>NUCLEOTIDE SEQUENCE</scope>
    <source>
        <strain evidence="2">CBS 958.72</strain>
    </source>
</reference>
<dbReference type="Pfam" id="PF24855">
    <property type="entry name" value="DUF7729"/>
    <property type="match status" value="1"/>
</dbReference>
<evidence type="ECO:0000259" key="1">
    <source>
        <dbReference type="Pfam" id="PF24855"/>
    </source>
</evidence>
<dbReference type="Proteomes" id="UP001287356">
    <property type="component" value="Unassembled WGS sequence"/>
</dbReference>
<dbReference type="PANTHER" id="PTHR39460:SF1">
    <property type="entry name" value="C6 TRANSCRIPTION FACTOR"/>
    <property type="match status" value="1"/>
</dbReference>
<feature type="domain" description="DUF7729" evidence="1">
    <location>
        <begin position="126"/>
        <end position="337"/>
    </location>
</feature>
<dbReference type="PANTHER" id="PTHR39460">
    <property type="entry name" value="EXPRESSED PROTEIN"/>
    <property type="match status" value="1"/>
</dbReference>
<keyword evidence="3" id="KW-1185">Reference proteome</keyword>
<name>A0AAE0NDZ7_9PEZI</name>
<evidence type="ECO:0000313" key="3">
    <source>
        <dbReference type="Proteomes" id="UP001287356"/>
    </source>
</evidence>
<comment type="caution">
    <text evidence="2">The sequence shown here is derived from an EMBL/GenBank/DDBJ whole genome shotgun (WGS) entry which is preliminary data.</text>
</comment>